<dbReference type="PANTHER" id="PTHR46401">
    <property type="entry name" value="GLYCOSYLTRANSFERASE WBBK-RELATED"/>
    <property type="match status" value="1"/>
</dbReference>
<comment type="caution">
    <text evidence="4">The sequence shown here is derived from an EMBL/GenBank/DDBJ whole genome shotgun (WGS) entry which is preliminary data.</text>
</comment>
<dbReference type="CDD" id="cd03809">
    <property type="entry name" value="GT4_MtfB-like"/>
    <property type="match status" value="1"/>
</dbReference>
<dbReference type="InterPro" id="IPR028098">
    <property type="entry name" value="Glyco_trans_4-like_N"/>
</dbReference>
<feature type="domain" description="Glycosyltransferase subfamily 4-like N-terminal" evidence="3">
    <location>
        <begin position="24"/>
        <end position="173"/>
    </location>
</feature>
<dbReference type="InterPro" id="IPR001296">
    <property type="entry name" value="Glyco_trans_1"/>
</dbReference>
<feature type="domain" description="Glycosyl transferase family 1" evidence="2">
    <location>
        <begin position="185"/>
        <end position="338"/>
    </location>
</feature>
<dbReference type="Pfam" id="PF13439">
    <property type="entry name" value="Glyco_transf_4"/>
    <property type="match status" value="1"/>
</dbReference>
<organism evidence="4 5">
    <name type="scientific">Variovorax ureilyticus</name>
    <dbReference type="NCBI Taxonomy" id="1836198"/>
    <lineage>
        <taxon>Bacteria</taxon>
        <taxon>Pseudomonadati</taxon>
        <taxon>Pseudomonadota</taxon>
        <taxon>Betaproteobacteria</taxon>
        <taxon>Burkholderiales</taxon>
        <taxon>Comamonadaceae</taxon>
        <taxon>Variovorax</taxon>
    </lineage>
</organism>
<dbReference type="Gene3D" id="3.40.50.2000">
    <property type="entry name" value="Glycogen Phosphorylase B"/>
    <property type="match status" value="2"/>
</dbReference>
<keyword evidence="5" id="KW-1185">Reference proteome</keyword>
<evidence type="ECO:0000259" key="3">
    <source>
        <dbReference type="Pfam" id="PF13439"/>
    </source>
</evidence>
<keyword evidence="1" id="KW-0808">Transferase</keyword>
<dbReference type="Pfam" id="PF00534">
    <property type="entry name" value="Glycos_transf_1"/>
    <property type="match status" value="1"/>
</dbReference>
<evidence type="ECO:0000313" key="5">
    <source>
        <dbReference type="Proteomes" id="UP001365846"/>
    </source>
</evidence>
<accession>A0ABU8VC41</accession>
<dbReference type="PANTHER" id="PTHR46401:SF2">
    <property type="entry name" value="GLYCOSYLTRANSFERASE WBBK-RELATED"/>
    <property type="match status" value="1"/>
</dbReference>
<evidence type="ECO:0000259" key="2">
    <source>
        <dbReference type="Pfam" id="PF00534"/>
    </source>
</evidence>
<reference evidence="4 5" key="1">
    <citation type="submission" date="2024-03" db="EMBL/GenBank/DDBJ databases">
        <title>Novel species of the genus Variovorax.</title>
        <authorList>
            <person name="Liu Q."/>
            <person name="Xin Y.-H."/>
        </authorList>
    </citation>
    <scope>NUCLEOTIDE SEQUENCE [LARGE SCALE GENOMIC DNA]</scope>
    <source>
        <strain evidence="4 5">KACC 18899</strain>
    </source>
</reference>
<evidence type="ECO:0000256" key="1">
    <source>
        <dbReference type="ARBA" id="ARBA00022679"/>
    </source>
</evidence>
<dbReference type="RefSeq" id="WP_340356362.1">
    <property type="nucleotide sequence ID" value="NZ_JBBKZU010000003.1"/>
</dbReference>
<gene>
    <name evidence="4" type="ORF">WKW77_08190</name>
</gene>
<dbReference type="EMBL" id="JBBKZU010000003">
    <property type="protein sequence ID" value="MEJ8811046.1"/>
    <property type="molecule type" value="Genomic_DNA"/>
</dbReference>
<evidence type="ECO:0000313" key="4">
    <source>
        <dbReference type="EMBL" id="MEJ8811046.1"/>
    </source>
</evidence>
<proteinExistence type="predicted"/>
<sequence>MKVLLIANYMPDGQTSMIAFSRVLERELPRIGCDLRVVSPPRRVLRVPATSRWFKWLGYLDKFVLFIPSLRRHLRWADVVHVADHSNGMYIPWVKSKPNVITCHDVIAVQAAHGMIEGWNVGWTGRQFQRLISKGLGRADLVACVSAMTRRELLSMGLAEERRVTTVLNGLNDNFAPVAPDEAQKIIERFGISVQDKYLIHVGWDMARKNRPGVLEAFIALQERAAAAGQPPMADRLVFVGPELVPEMAELAQKHGVADRIKTVQKVSHEELRALYASATALLFPSFQEGFGWPIIEAQACGCPVFTSDLAPMNEIGGEGAVYVDPHDPSAMAAAMEAAAPRLAEMRRLGLENASHYSAAQMANNYKATYERVIGERRTVAS</sequence>
<name>A0ABU8VC41_9BURK</name>
<dbReference type="SUPFAM" id="SSF53756">
    <property type="entry name" value="UDP-Glycosyltransferase/glycogen phosphorylase"/>
    <property type="match status" value="1"/>
</dbReference>
<protein>
    <submittedName>
        <fullName evidence="4">Glycosyltransferase family 1 protein</fullName>
    </submittedName>
</protein>
<dbReference type="Proteomes" id="UP001365846">
    <property type="component" value="Unassembled WGS sequence"/>
</dbReference>